<evidence type="ECO:0000313" key="2">
    <source>
        <dbReference type="EMBL" id="KAJ7641764.1"/>
    </source>
</evidence>
<dbReference type="PRINTS" id="PR00081">
    <property type="entry name" value="GDHRDH"/>
</dbReference>
<proteinExistence type="predicted"/>
<dbReference type="AlphaFoldDB" id="A0AAD7FWX9"/>
<organism evidence="2 3">
    <name type="scientific">Roridomyces roridus</name>
    <dbReference type="NCBI Taxonomy" id="1738132"/>
    <lineage>
        <taxon>Eukaryota</taxon>
        <taxon>Fungi</taxon>
        <taxon>Dikarya</taxon>
        <taxon>Basidiomycota</taxon>
        <taxon>Agaricomycotina</taxon>
        <taxon>Agaricomycetes</taxon>
        <taxon>Agaricomycetidae</taxon>
        <taxon>Agaricales</taxon>
        <taxon>Marasmiineae</taxon>
        <taxon>Mycenaceae</taxon>
        <taxon>Roridomyces</taxon>
    </lineage>
</organism>
<dbReference type="Pfam" id="PF00106">
    <property type="entry name" value="adh_short"/>
    <property type="match status" value="1"/>
</dbReference>
<dbReference type="PANTHER" id="PTHR43431">
    <property type="entry name" value="OXIDOREDUCTASE, SHORT CHAIN DEHYDROGENASE/REDUCTASE FAMILY (AFU_ORTHOLOGUE AFUA_5G14000)"/>
    <property type="match status" value="1"/>
</dbReference>
<sequence length="256" mass="26681">MPASVAVVAGIGNGSGTGGAVARLFAKEGYTVALVSRGPEALDVLAKSIKDDGGVATPFPIASYGADDITAAFAAVQARYPAPEYAVTVAIFNAGHGVWKNFLDVTDEDVREVSKVNIEGGFAFSRAAITAFQKNEIAANGARGTLIFTGATASLRGNVITSAFAAGKFAVRALSQSLAKEFGKQNIHVSHAIIDGGIATGNTRGDRGQPSSGSENPTPNLKLSPDAIAVSYLYLVNQDRSAWTWELDLRPAHEKW</sequence>
<evidence type="ECO:0000313" key="3">
    <source>
        <dbReference type="Proteomes" id="UP001221142"/>
    </source>
</evidence>
<dbReference type="InterPro" id="IPR036291">
    <property type="entry name" value="NAD(P)-bd_dom_sf"/>
</dbReference>
<protein>
    <recommendedName>
        <fullName evidence="4">NAD(P)-binding protein</fullName>
    </recommendedName>
</protein>
<feature type="compositionally biased region" description="Polar residues" evidence="1">
    <location>
        <begin position="209"/>
        <end position="221"/>
    </location>
</feature>
<dbReference type="SUPFAM" id="SSF51735">
    <property type="entry name" value="NAD(P)-binding Rossmann-fold domains"/>
    <property type="match status" value="1"/>
</dbReference>
<evidence type="ECO:0000256" key="1">
    <source>
        <dbReference type="SAM" id="MobiDB-lite"/>
    </source>
</evidence>
<feature type="region of interest" description="Disordered" evidence="1">
    <location>
        <begin position="198"/>
        <end position="221"/>
    </location>
</feature>
<name>A0AAD7FWX9_9AGAR</name>
<dbReference type="Proteomes" id="UP001221142">
    <property type="component" value="Unassembled WGS sequence"/>
</dbReference>
<dbReference type="Gene3D" id="3.40.50.720">
    <property type="entry name" value="NAD(P)-binding Rossmann-like Domain"/>
    <property type="match status" value="1"/>
</dbReference>
<accession>A0AAD7FWX9</accession>
<reference evidence="2" key="1">
    <citation type="submission" date="2023-03" db="EMBL/GenBank/DDBJ databases">
        <title>Massive genome expansion in bonnet fungi (Mycena s.s.) driven by repeated elements and novel gene families across ecological guilds.</title>
        <authorList>
            <consortium name="Lawrence Berkeley National Laboratory"/>
            <person name="Harder C.B."/>
            <person name="Miyauchi S."/>
            <person name="Viragh M."/>
            <person name="Kuo A."/>
            <person name="Thoen E."/>
            <person name="Andreopoulos B."/>
            <person name="Lu D."/>
            <person name="Skrede I."/>
            <person name="Drula E."/>
            <person name="Henrissat B."/>
            <person name="Morin E."/>
            <person name="Kohler A."/>
            <person name="Barry K."/>
            <person name="LaButti K."/>
            <person name="Morin E."/>
            <person name="Salamov A."/>
            <person name="Lipzen A."/>
            <person name="Mereny Z."/>
            <person name="Hegedus B."/>
            <person name="Baldrian P."/>
            <person name="Stursova M."/>
            <person name="Weitz H."/>
            <person name="Taylor A."/>
            <person name="Grigoriev I.V."/>
            <person name="Nagy L.G."/>
            <person name="Martin F."/>
            <person name="Kauserud H."/>
        </authorList>
    </citation>
    <scope>NUCLEOTIDE SEQUENCE</scope>
    <source>
        <strain evidence="2">9284</strain>
    </source>
</reference>
<gene>
    <name evidence="2" type="ORF">FB45DRAFT_900971</name>
</gene>
<dbReference type="EMBL" id="JARKIF010000004">
    <property type="protein sequence ID" value="KAJ7641764.1"/>
    <property type="molecule type" value="Genomic_DNA"/>
</dbReference>
<keyword evidence="3" id="KW-1185">Reference proteome</keyword>
<dbReference type="PANTHER" id="PTHR43431:SF7">
    <property type="entry name" value="OXIDOREDUCTASE, SHORT CHAIN DEHYDROGENASE_REDUCTASE FAMILY (AFU_ORTHOLOGUE AFUA_5G14000)"/>
    <property type="match status" value="1"/>
</dbReference>
<dbReference type="InterPro" id="IPR002347">
    <property type="entry name" value="SDR_fam"/>
</dbReference>
<comment type="caution">
    <text evidence="2">The sequence shown here is derived from an EMBL/GenBank/DDBJ whole genome shotgun (WGS) entry which is preliminary data.</text>
</comment>
<evidence type="ECO:0008006" key="4">
    <source>
        <dbReference type="Google" id="ProtNLM"/>
    </source>
</evidence>